<keyword evidence="2" id="KW-0614">Plasmid</keyword>
<geneLocation type="plasmid" evidence="2 3">
    <name>unnamed 2</name>
</geneLocation>
<protein>
    <submittedName>
        <fullName evidence="2">Uncharacterized protein</fullName>
    </submittedName>
</protein>
<evidence type="ECO:0000313" key="3">
    <source>
        <dbReference type="Proteomes" id="UP000076066"/>
    </source>
</evidence>
<dbReference type="KEGG" id="hjo:AY555_10760"/>
<gene>
    <name evidence="2" type="ORF">AY555_10760</name>
</gene>
<dbReference type="EMBL" id="CP014527">
    <property type="protein sequence ID" value="AMW35846.1"/>
    <property type="molecule type" value="Genomic_DNA"/>
</dbReference>
<reference evidence="2 3" key="1">
    <citation type="submission" date="2016-02" db="EMBL/GenBank/DDBJ databases">
        <title>Complete Genome of H5569, the type strain of the newly described species Haematospirillium jordaniae.</title>
        <authorList>
            <person name="Nicholson A.C."/>
            <person name="Humrighouse B.W."/>
            <person name="Loparov V."/>
            <person name="McQuiston J.R."/>
        </authorList>
    </citation>
    <scope>NUCLEOTIDE SEQUENCE [LARGE SCALE GENOMIC DNA]</scope>
    <source>
        <strain evidence="2 3">H5569</strain>
        <plasmid evidence="3">Plasmid unnamed 2</plasmid>
    </source>
</reference>
<evidence type="ECO:0000313" key="2">
    <source>
        <dbReference type="EMBL" id="AMW35846.1"/>
    </source>
</evidence>
<organism evidence="2 3">
    <name type="scientific">Haematospirillum jordaniae</name>
    <dbReference type="NCBI Taxonomy" id="1549855"/>
    <lineage>
        <taxon>Bacteria</taxon>
        <taxon>Pseudomonadati</taxon>
        <taxon>Pseudomonadota</taxon>
        <taxon>Alphaproteobacteria</taxon>
        <taxon>Rhodospirillales</taxon>
        <taxon>Novispirillaceae</taxon>
        <taxon>Haematospirillum</taxon>
    </lineage>
</organism>
<evidence type="ECO:0000256" key="1">
    <source>
        <dbReference type="SAM" id="MobiDB-lite"/>
    </source>
</evidence>
<proteinExistence type="predicted"/>
<sequence length="104" mass="11651">MASPGLLFLERQRHLHVLHRARIGKRGRALKGPCNAQVKMKPTEKRQPDACRSPDQNRLPIGPVIIGAQGDRATVQPENERNLCIRVLVQPDRQIIAGRETFAS</sequence>
<dbReference type="Proteomes" id="UP000076066">
    <property type="component" value="Plasmid unnamed 2"/>
</dbReference>
<dbReference type="AlphaFoldDB" id="A0A143DGU9"/>
<keyword evidence="3" id="KW-1185">Reference proteome</keyword>
<accession>A0A143DGU9</accession>
<feature type="region of interest" description="Disordered" evidence="1">
    <location>
        <begin position="39"/>
        <end position="58"/>
    </location>
</feature>
<name>A0A143DGU9_9PROT</name>